<feature type="transmembrane region" description="Helical" evidence="6">
    <location>
        <begin position="149"/>
        <end position="168"/>
    </location>
</feature>
<accession>A0A268NVE7</accession>
<keyword evidence="5 6" id="KW-0472">Membrane</keyword>
<feature type="transmembrane region" description="Helical" evidence="6">
    <location>
        <begin position="6"/>
        <end position="30"/>
    </location>
</feature>
<dbReference type="OMA" id="HVFAVCL"/>
<dbReference type="GO" id="GO:0015171">
    <property type="term" value="F:amino acid transmembrane transporter activity"/>
    <property type="evidence" value="ECO:0007669"/>
    <property type="project" value="TreeGrafter"/>
</dbReference>
<dbReference type="EMBL" id="NPCC01000034">
    <property type="protein sequence ID" value="PAE87371.1"/>
    <property type="molecule type" value="Genomic_DNA"/>
</dbReference>
<dbReference type="Pfam" id="PF01810">
    <property type="entry name" value="LysE"/>
    <property type="match status" value="1"/>
</dbReference>
<gene>
    <name evidence="7" type="ORF">CHH72_18090</name>
</gene>
<keyword evidence="3 6" id="KW-0812">Transmembrane</keyword>
<dbReference type="Proteomes" id="UP000216207">
    <property type="component" value="Unassembled WGS sequence"/>
</dbReference>
<proteinExistence type="predicted"/>
<evidence type="ECO:0000256" key="6">
    <source>
        <dbReference type="SAM" id="Phobius"/>
    </source>
</evidence>
<sequence>MKAMGIAFLHGMILSIGLILPLGPQNLFIFNQGATHKKLLNAMPAVITASLCDTALILLAVMGVSAAVLAIPGLQVFLLVCGFVFLLWIGQSIWRAKPEHASAVDETLSMKKQVLFALSVSVLNPHAVLDTIGVIGTSSLRYESLSEKAMFALACIAVSWLAFCLLAAAGKTVRAIDKRGTWLVRVNKVSAICIWAMALLIGAQLVQIIF</sequence>
<comment type="caution">
    <text evidence="7">The sequence shown here is derived from an EMBL/GenBank/DDBJ whole genome shotgun (WGS) entry which is preliminary data.</text>
</comment>
<protein>
    <submittedName>
        <fullName evidence="7">Lysine transporter LysE</fullName>
    </submittedName>
</protein>
<evidence type="ECO:0000256" key="3">
    <source>
        <dbReference type="ARBA" id="ARBA00022692"/>
    </source>
</evidence>
<evidence type="ECO:0000256" key="4">
    <source>
        <dbReference type="ARBA" id="ARBA00022989"/>
    </source>
</evidence>
<keyword evidence="4 6" id="KW-1133">Transmembrane helix</keyword>
<organism evidence="7 8">
    <name type="scientific">Shouchella clausii</name>
    <name type="common">Alkalihalobacillus clausii</name>
    <dbReference type="NCBI Taxonomy" id="79880"/>
    <lineage>
        <taxon>Bacteria</taxon>
        <taxon>Bacillati</taxon>
        <taxon>Bacillota</taxon>
        <taxon>Bacilli</taxon>
        <taxon>Bacillales</taxon>
        <taxon>Bacillaceae</taxon>
        <taxon>Shouchella</taxon>
    </lineage>
</organism>
<dbReference type="InterPro" id="IPR001123">
    <property type="entry name" value="LeuE-type"/>
</dbReference>
<dbReference type="PANTHER" id="PTHR30086:SF20">
    <property type="entry name" value="ARGININE EXPORTER PROTEIN ARGO-RELATED"/>
    <property type="match status" value="1"/>
</dbReference>
<evidence type="ECO:0000313" key="7">
    <source>
        <dbReference type="EMBL" id="PAE87371.1"/>
    </source>
</evidence>
<keyword evidence="2" id="KW-1003">Cell membrane</keyword>
<dbReference type="PANTHER" id="PTHR30086">
    <property type="entry name" value="ARGININE EXPORTER PROTEIN ARGO"/>
    <property type="match status" value="1"/>
</dbReference>
<dbReference type="GO" id="GO:0005886">
    <property type="term" value="C:plasma membrane"/>
    <property type="evidence" value="ECO:0007669"/>
    <property type="project" value="UniProtKB-SubCell"/>
</dbReference>
<reference evidence="7 8" key="1">
    <citation type="submission" date="2017-07" db="EMBL/GenBank/DDBJ databases">
        <title>Isolation and whole genome analysis of endospore-forming bacteria from heroin.</title>
        <authorList>
            <person name="Kalinowski J."/>
            <person name="Ahrens B."/>
            <person name="Al-Dilaimi A."/>
            <person name="Winkler A."/>
            <person name="Wibberg D."/>
            <person name="Schleenbecker U."/>
            <person name="Ruckert C."/>
            <person name="Wolfel R."/>
            <person name="Grass G."/>
        </authorList>
    </citation>
    <scope>NUCLEOTIDE SEQUENCE [LARGE SCALE GENOMIC DNA]</scope>
    <source>
        <strain evidence="7 8">7539</strain>
    </source>
</reference>
<evidence type="ECO:0000313" key="8">
    <source>
        <dbReference type="Proteomes" id="UP000216207"/>
    </source>
</evidence>
<feature type="transmembrane region" description="Helical" evidence="6">
    <location>
        <begin position="76"/>
        <end position="94"/>
    </location>
</feature>
<name>A0A268NVE7_SHOCL</name>
<feature type="transmembrane region" description="Helical" evidence="6">
    <location>
        <begin position="189"/>
        <end position="209"/>
    </location>
</feature>
<dbReference type="AlphaFoldDB" id="A0A268NVE7"/>
<dbReference type="RefSeq" id="WP_011246054.1">
    <property type="nucleotide sequence ID" value="NZ_BOQS01000016.1"/>
</dbReference>
<evidence type="ECO:0000256" key="1">
    <source>
        <dbReference type="ARBA" id="ARBA00004651"/>
    </source>
</evidence>
<feature type="transmembrane region" description="Helical" evidence="6">
    <location>
        <begin position="42"/>
        <end position="70"/>
    </location>
</feature>
<evidence type="ECO:0000256" key="5">
    <source>
        <dbReference type="ARBA" id="ARBA00023136"/>
    </source>
</evidence>
<evidence type="ECO:0000256" key="2">
    <source>
        <dbReference type="ARBA" id="ARBA00022475"/>
    </source>
</evidence>
<comment type="subcellular location">
    <subcellularLocation>
        <location evidence="1">Cell membrane</location>
        <topology evidence="1">Multi-pass membrane protein</topology>
    </subcellularLocation>
</comment>